<evidence type="ECO:0000313" key="4">
    <source>
        <dbReference type="Proteomes" id="UP000613580"/>
    </source>
</evidence>
<proteinExistence type="predicted"/>
<keyword evidence="1" id="KW-0175">Coiled coil</keyword>
<dbReference type="AlphaFoldDB" id="A0A8H6SAB5"/>
<accession>A0A8H6SAB5</accession>
<keyword evidence="3" id="KW-0808">Transferase</keyword>
<dbReference type="Pfam" id="PF12937">
    <property type="entry name" value="F-box-like"/>
    <property type="match status" value="1"/>
</dbReference>
<dbReference type="OrthoDB" id="2269034at2759"/>
<dbReference type="Gene3D" id="1.20.1280.50">
    <property type="match status" value="1"/>
</dbReference>
<evidence type="ECO:0000259" key="2">
    <source>
        <dbReference type="PROSITE" id="PS50181"/>
    </source>
</evidence>
<keyword evidence="4" id="KW-1185">Reference proteome</keyword>
<gene>
    <name evidence="3" type="ORF">HMN09_01148900</name>
</gene>
<dbReference type="SUPFAM" id="SSF81383">
    <property type="entry name" value="F-box domain"/>
    <property type="match status" value="1"/>
</dbReference>
<dbReference type="GO" id="GO:0016740">
    <property type="term" value="F:transferase activity"/>
    <property type="evidence" value="ECO:0007669"/>
    <property type="project" value="UniProtKB-KW"/>
</dbReference>
<protein>
    <submittedName>
        <fullName evidence="3">Ribosomal-protein-alanine acetyltransferase</fullName>
    </submittedName>
</protein>
<feature type="coiled-coil region" evidence="1">
    <location>
        <begin position="4"/>
        <end position="38"/>
    </location>
</feature>
<sequence length="472" mass="54164">MSTAEGLRAQIKALTSEIKKHQARLEEMKSHLHALQEQLHAIPYPVLSLPPEIIAHIFEYTPVSGMNTWRRVAPTLFTQVCHTWREIAVTTPTLWSSFSIWIHERTGWRGLAHLAEMWFSRAGNVPLHVDVHGDMGWTQATGIPAFLAVLERYSPRIGHLRLGMATHDLAMLDTYSFNWQRLVSLKYSLTYEGRPTNSPRYKLFQTASSLRSVEFNSMLPSFFDLPWSNVDHFDGFSYSCRDALQIMEQLPNTTSFELVTSTYEDVRRTEPRPVEYTNVHKFVITEQGQPHPEAHILEFFTFPQLETLELGSEIDGDALSLFLTRSAAPLRRLVLTGGEVFNSLEVDVLKQVPSLVELELRSPTRWLYREFIFNEYPDRMGFLPKLEKLSISCALRDEITMDDLVGDVGAELMTRKKKLAQSGGWTLKALSLYVEVPDTMRYIYPERSLAVYKELREGGLEVSIRGRYTVVF</sequence>
<dbReference type="InterPro" id="IPR001810">
    <property type="entry name" value="F-box_dom"/>
</dbReference>
<comment type="caution">
    <text evidence="3">The sequence shown here is derived from an EMBL/GenBank/DDBJ whole genome shotgun (WGS) entry which is preliminary data.</text>
</comment>
<dbReference type="PROSITE" id="PS50181">
    <property type="entry name" value="FBOX"/>
    <property type="match status" value="1"/>
</dbReference>
<reference evidence="3" key="1">
    <citation type="submission" date="2020-05" db="EMBL/GenBank/DDBJ databases">
        <title>Mycena genomes resolve the evolution of fungal bioluminescence.</title>
        <authorList>
            <person name="Tsai I.J."/>
        </authorList>
    </citation>
    <scope>NUCLEOTIDE SEQUENCE</scope>
    <source>
        <strain evidence="3">110903Hualien_Pintung</strain>
    </source>
</reference>
<organism evidence="3 4">
    <name type="scientific">Mycena chlorophos</name>
    <name type="common">Agaric fungus</name>
    <name type="synonym">Agaricus chlorophos</name>
    <dbReference type="NCBI Taxonomy" id="658473"/>
    <lineage>
        <taxon>Eukaryota</taxon>
        <taxon>Fungi</taxon>
        <taxon>Dikarya</taxon>
        <taxon>Basidiomycota</taxon>
        <taxon>Agaricomycotina</taxon>
        <taxon>Agaricomycetes</taxon>
        <taxon>Agaricomycetidae</taxon>
        <taxon>Agaricales</taxon>
        <taxon>Marasmiineae</taxon>
        <taxon>Mycenaceae</taxon>
        <taxon>Mycena</taxon>
    </lineage>
</organism>
<evidence type="ECO:0000256" key="1">
    <source>
        <dbReference type="SAM" id="Coils"/>
    </source>
</evidence>
<evidence type="ECO:0000313" key="3">
    <source>
        <dbReference type="EMBL" id="KAF7294205.1"/>
    </source>
</evidence>
<dbReference type="InterPro" id="IPR036047">
    <property type="entry name" value="F-box-like_dom_sf"/>
</dbReference>
<name>A0A8H6SAB5_MYCCL</name>
<dbReference type="EMBL" id="JACAZE010000019">
    <property type="protein sequence ID" value="KAF7294205.1"/>
    <property type="molecule type" value="Genomic_DNA"/>
</dbReference>
<dbReference type="Proteomes" id="UP000613580">
    <property type="component" value="Unassembled WGS sequence"/>
</dbReference>
<feature type="domain" description="F-box" evidence="2">
    <location>
        <begin position="43"/>
        <end position="98"/>
    </location>
</feature>